<dbReference type="UniPathway" id="UPA00078">
    <property type="reaction ID" value="UER00160"/>
</dbReference>
<dbReference type="GO" id="GO:0030170">
    <property type="term" value="F:pyridoxal phosphate binding"/>
    <property type="evidence" value="ECO:0007669"/>
    <property type="project" value="UniProtKB-UniRule"/>
</dbReference>
<dbReference type="GO" id="GO:0009102">
    <property type="term" value="P:biotin biosynthetic process"/>
    <property type="evidence" value="ECO:0007669"/>
    <property type="project" value="UniProtKB-UniRule"/>
</dbReference>
<dbReference type="Proteomes" id="UP000249248">
    <property type="component" value="Unassembled WGS sequence"/>
</dbReference>
<comment type="cofactor">
    <cofactor evidence="1 9">
        <name>pyridoxal 5'-phosphate</name>
        <dbReference type="ChEBI" id="CHEBI:597326"/>
    </cofactor>
</comment>
<feature type="binding site" evidence="9">
    <location>
        <position position="143"/>
    </location>
    <ligand>
        <name>substrate</name>
    </ligand>
</feature>
<dbReference type="EMBL" id="QKSB01000002">
    <property type="protein sequence ID" value="PZE17986.1"/>
    <property type="molecule type" value="Genomic_DNA"/>
</dbReference>
<feature type="binding site" evidence="9">
    <location>
        <position position="266"/>
    </location>
    <ligand>
        <name>substrate</name>
    </ligand>
</feature>
<organism evidence="10 11">
    <name type="scientific">Putridiphycobacter roseus</name>
    <dbReference type="NCBI Taxonomy" id="2219161"/>
    <lineage>
        <taxon>Bacteria</taxon>
        <taxon>Pseudomonadati</taxon>
        <taxon>Bacteroidota</taxon>
        <taxon>Flavobacteriia</taxon>
        <taxon>Flavobacteriales</taxon>
        <taxon>Crocinitomicaceae</taxon>
        <taxon>Putridiphycobacter</taxon>
    </lineage>
</organism>
<keyword evidence="6 9" id="KW-0093">Biotin biosynthesis</keyword>
<evidence type="ECO:0000256" key="1">
    <source>
        <dbReference type="ARBA" id="ARBA00001933"/>
    </source>
</evidence>
<dbReference type="CDD" id="cd00610">
    <property type="entry name" value="OAT_like"/>
    <property type="match status" value="1"/>
</dbReference>
<protein>
    <recommendedName>
        <fullName evidence="9">Adenosylmethionine-8-amino-7-oxononanoate aminotransferase</fullName>
        <ecNumber evidence="9">2.6.1.62</ecNumber>
    </recommendedName>
    <alternativeName>
        <fullName evidence="9">7,8-diamino-pelargonic acid aminotransferase</fullName>
        <shortName evidence="9">DAPA AT</shortName>
        <shortName evidence="9">DAPA aminotransferase</shortName>
    </alternativeName>
    <alternativeName>
        <fullName evidence="9">7,8-diaminononanoate synthase</fullName>
        <shortName evidence="9">DANS</shortName>
    </alternativeName>
    <alternativeName>
        <fullName evidence="9">Diaminopelargonic acid synthase</fullName>
    </alternativeName>
</protein>
<feature type="site" description="Participates in the substrate recognition with KAPA and in a stacking interaction with the adenine ring of SAM" evidence="9">
    <location>
        <position position="16"/>
    </location>
</feature>
<feature type="binding site" evidence="9">
    <location>
        <position position="300"/>
    </location>
    <ligand>
        <name>substrate</name>
    </ligand>
</feature>
<feature type="binding site" evidence="9">
    <location>
        <position position="51"/>
    </location>
    <ligand>
        <name>substrate</name>
    </ligand>
</feature>
<dbReference type="PANTHER" id="PTHR42684">
    <property type="entry name" value="ADENOSYLMETHIONINE-8-AMINO-7-OXONONANOATE AMINOTRANSFERASE"/>
    <property type="match status" value="1"/>
</dbReference>
<keyword evidence="11" id="KW-1185">Reference proteome</keyword>
<dbReference type="InterPro" id="IPR015421">
    <property type="entry name" value="PyrdxlP-dep_Trfase_major"/>
</dbReference>
<reference evidence="10 11" key="1">
    <citation type="submission" date="2018-06" db="EMBL/GenBank/DDBJ databases">
        <title>The draft genome sequence of Crocinitomix sp. SM1701.</title>
        <authorList>
            <person name="Zhang X."/>
        </authorList>
    </citation>
    <scope>NUCLEOTIDE SEQUENCE [LARGE SCALE GENOMIC DNA]</scope>
    <source>
        <strain evidence="10 11">SM1701</strain>
    </source>
</reference>
<dbReference type="SUPFAM" id="SSF53383">
    <property type="entry name" value="PLP-dependent transferases"/>
    <property type="match status" value="1"/>
</dbReference>
<evidence type="ECO:0000313" key="10">
    <source>
        <dbReference type="EMBL" id="PZE17986.1"/>
    </source>
</evidence>
<evidence type="ECO:0000256" key="7">
    <source>
        <dbReference type="ARBA" id="ARBA00022898"/>
    </source>
</evidence>
<dbReference type="AlphaFoldDB" id="A0A2W1NJ53"/>
<accession>A0A2W1NJ53</accession>
<evidence type="ECO:0000256" key="2">
    <source>
        <dbReference type="ARBA" id="ARBA00005063"/>
    </source>
</evidence>
<sequence length="425" mass="47447">MSELINKDQAYVWHPFTQVQTSRPPLPIVSAKDALLFAEDGKQYIDCNSAWWTILHGHGNAHIGQAISAQYQTLDHTVFAGVTHPKAAEVAERIVQLLPRNFEKVFYSDNGSTATEVAIKMSLQYWYNKGNAKSKFLAIEGAYHGDTFGAMSVGERDLFNAPFEHLFFDVDYLPFPTAENWEVVKAQAAALLATNEYAGFIFEPLVQGASGMKMYDKNWLNELIGIAKQNAVLTIADEVMTGFYRLGTLFAIDQVENKPDIICFSKGITGGVLPVGLTVTSNEIHDVFLSDKFARGFLHGHSFTGNPIICAAIAASLDLLALPETKDKIASICNWQKGYAEKFKNHPKLKDVRLAGTILAFEIKVKDKGSYFSDIRNIAYHYFIDHGMLIRPLGNVFFINAPYCTTKEQFDEIYTVVESFLDQLP</sequence>
<comment type="catalytic activity">
    <reaction evidence="8 9">
        <text>(8S)-8-amino-7-oxononanoate + S-adenosyl-L-methionine = S-adenosyl-4-methylsulfanyl-2-oxobutanoate + (7R,8S)-7,8-diammoniononanoate</text>
        <dbReference type="Rhea" id="RHEA:16861"/>
        <dbReference type="ChEBI" id="CHEBI:16490"/>
        <dbReference type="ChEBI" id="CHEBI:59789"/>
        <dbReference type="ChEBI" id="CHEBI:149468"/>
        <dbReference type="ChEBI" id="CHEBI:149469"/>
        <dbReference type="EC" id="2.6.1.62"/>
    </reaction>
</comment>
<comment type="pathway">
    <text evidence="2 9">Cofactor biosynthesis; biotin biosynthesis; 7,8-diaminononanoate from 8-amino-7-oxononanoate (SAM route): step 1/1.</text>
</comment>
<dbReference type="HAMAP" id="MF_00834">
    <property type="entry name" value="BioA"/>
    <property type="match status" value="1"/>
</dbReference>
<keyword evidence="9" id="KW-0963">Cytoplasm</keyword>
<feature type="binding site" evidence="9">
    <location>
        <begin position="111"/>
        <end position="112"/>
    </location>
    <ligand>
        <name>pyridoxal 5'-phosphate</name>
        <dbReference type="ChEBI" id="CHEBI:597326"/>
    </ligand>
</feature>
<dbReference type="GO" id="GO:0004141">
    <property type="term" value="F:dethiobiotin synthase activity"/>
    <property type="evidence" value="ECO:0007669"/>
    <property type="project" value="TreeGrafter"/>
</dbReference>
<feature type="binding site" evidence="9">
    <location>
        <position position="237"/>
    </location>
    <ligand>
        <name>pyridoxal 5'-phosphate</name>
        <dbReference type="ChEBI" id="CHEBI:597326"/>
    </ligand>
</feature>
<keyword evidence="5 9" id="KW-0949">S-adenosyl-L-methionine</keyword>
<dbReference type="Gene3D" id="3.90.1150.10">
    <property type="entry name" value="Aspartate Aminotransferase, domain 1"/>
    <property type="match status" value="1"/>
</dbReference>
<comment type="subunit">
    <text evidence="9">Homodimer.</text>
</comment>
<dbReference type="RefSeq" id="WP_111062137.1">
    <property type="nucleotide sequence ID" value="NZ_JBHUCU010000002.1"/>
</dbReference>
<evidence type="ECO:0000256" key="9">
    <source>
        <dbReference type="HAMAP-Rule" id="MF_00834"/>
    </source>
</evidence>
<evidence type="ECO:0000256" key="5">
    <source>
        <dbReference type="ARBA" id="ARBA00022691"/>
    </source>
</evidence>
<feature type="modified residue" description="N6-(pyridoxal phosphate)lysine" evidence="9">
    <location>
        <position position="266"/>
    </location>
</feature>
<comment type="subcellular location">
    <subcellularLocation>
        <location evidence="9">Cytoplasm</location>
    </subcellularLocation>
</comment>
<dbReference type="GO" id="GO:0004015">
    <property type="term" value="F:adenosylmethionine-8-amino-7-oxononanoate transaminase activity"/>
    <property type="evidence" value="ECO:0007669"/>
    <property type="project" value="UniProtKB-UniRule"/>
</dbReference>
<comment type="function">
    <text evidence="9">Catalyzes the transfer of the alpha-amino group from S-adenosyl-L-methionine (SAM) to 7-keto-8-aminopelargonic acid (KAPA) to form 7,8-diaminopelargonic acid (DAPA). It is the only aminotransferase known to utilize SAM as an amino donor.</text>
</comment>
<evidence type="ECO:0000256" key="6">
    <source>
        <dbReference type="ARBA" id="ARBA00022756"/>
    </source>
</evidence>
<dbReference type="GO" id="GO:0005737">
    <property type="term" value="C:cytoplasm"/>
    <property type="evidence" value="ECO:0007669"/>
    <property type="project" value="UniProtKB-SubCell"/>
</dbReference>
<dbReference type="InterPro" id="IPR015424">
    <property type="entry name" value="PyrdxlP-dep_Trfase"/>
</dbReference>
<dbReference type="Pfam" id="PF00202">
    <property type="entry name" value="Aminotran_3"/>
    <property type="match status" value="1"/>
</dbReference>
<comment type="similarity">
    <text evidence="9">Belongs to the class-III pyridoxal-phosphate-dependent aminotransferase family. BioA subfamily.</text>
</comment>
<dbReference type="Gene3D" id="3.40.640.10">
    <property type="entry name" value="Type I PLP-dependent aspartate aminotransferase-like (Major domain)"/>
    <property type="match status" value="1"/>
</dbReference>
<keyword evidence="7 9" id="KW-0663">Pyridoxal phosphate</keyword>
<dbReference type="OrthoDB" id="9807885at2"/>
<comment type="caution">
    <text evidence="10">The sequence shown here is derived from an EMBL/GenBank/DDBJ whole genome shotgun (WGS) entry which is preliminary data.</text>
</comment>
<proteinExistence type="inferred from homology"/>
<dbReference type="GO" id="GO:0051537">
    <property type="term" value="F:2 iron, 2 sulfur cluster binding"/>
    <property type="evidence" value="ECO:0007669"/>
    <property type="project" value="UniProtKB-KW"/>
</dbReference>
<dbReference type="EC" id="2.6.1.62" evidence="9"/>
<dbReference type="InterPro" id="IPR015422">
    <property type="entry name" value="PyrdxlP-dep_Trfase_small"/>
</dbReference>
<evidence type="ECO:0000256" key="4">
    <source>
        <dbReference type="ARBA" id="ARBA00022679"/>
    </source>
</evidence>
<evidence type="ECO:0000256" key="8">
    <source>
        <dbReference type="ARBA" id="ARBA00048449"/>
    </source>
</evidence>
<keyword evidence="4 9" id="KW-0808">Transferase</keyword>
<dbReference type="NCBIfam" id="TIGR00508">
    <property type="entry name" value="bioA"/>
    <property type="match status" value="1"/>
</dbReference>
<feature type="binding site" evidence="9">
    <location>
        <begin position="301"/>
        <end position="302"/>
    </location>
    <ligand>
        <name>pyridoxal 5'-phosphate</name>
        <dbReference type="ChEBI" id="CHEBI:597326"/>
    </ligand>
</feature>
<name>A0A2W1NJ53_9FLAO</name>
<feature type="binding site" evidence="9">
    <location>
        <position position="391"/>
    </location>
    <ligand>
        <name>substrate</name>
    </ligand>
</feature>
<evidence type="ECO:0000313" key="11">
    <source>
        <dbReference type="Proteomes" id="UP000249248"/>
    </source>
</evidence>
<keyword evidence="3 9" id="KW-0032">Aminotransferase</keyword>
<dbReference type="PANTHER" id="PTHR42684:SF3">
    <property type="entry name" value="ADENOSYLMETHIONINE-8-AMINO-7-OXONONANOATE AMINOTRANSFERASE"/>
    <property type="match status" value="1"/>
</dbReference>
<gene>
    <name evidence="9 10" type="primary">bioA</name>
    <name evidence="10" type="ORF">DNU06_05035</name>
</gene>
<evidence type="ECO:0000256" key="3">
    <source>
        <dbReference type="ARBA" id="ARBA00022576"/>
    </source>
</evidence>
<dbReference type="InterPro" id="IPR005814">
    <property type="entry name" value="Aminotrans_3"/>
</dbReference>
<dbReference type="InterPro" id="IPR005815">
    <property type="entry name" value="BioA"/>
</dbReference>